<protein>
    <submittedName>
        <fullName evidence="2">Uncharacterized protein</fullName>
    </submittedName>
</protein>
<evidence type="ECO:0000256" key="1">
    <source>
        <dbReference type="SAM" id="MobiDB-lite"/>
    </source>
</evidence>
<dbReference type="PATRIC" id="fig|1352936.5.peg.7952"/>
<dbReference type="Proteomes" id="UP000017984">
    <property type="component" value="Chromosome"/>
</dbReference>
<organism evidence="2 3">
    <name type="scientific">Streptomyces roseochromogenus subsp. oscitans DS 12.976</name>
    <dbReference type="NCBI Taxonomy" id="1352936"/>
    <lineage>
        <taxon>Bacteria</taxon>
        <taxon>Bacillati</taxon>
        <taxon>Actinomycetota</taxon>
        <taxon>Actinomycetes</taxon>
        <taxon>Kitasatosporales</taxon>
        <taxon>Streptomycetaceae</taxon>
        <taxon>Streptomyces</taxon>
    </lineage>
</organism>
<comment type="caution">
    <text evidence="2">The sequence shown here is derived from an EMBL/GenBank/DDBJ whole genome shotgun (WGS) entry which is preliminary data.</text>
</comment>
<feature type="region of interest" description="Disordered" evidence="1">
    <location>
        <begin position="1"/>
        <end position="50"/>
    </location>
</feature>
<evidence type="ECO:0000313" key="3">
    <source>
        <dbReference type="Proteomes" id="UP000017984"/>
    </source>
</evidence>
<accession>V6JLW7</accession>
<sequence length="50" mass="5028">MSEEAGDRGSEESEDGDGEDTGTSSFRSGPRGGDLGEAGRANSEEPSPPA</sequence>
<dbReference type="STRING" id="1352936.M878_38390"/>
<dbReference type="HOGENOM" id="CLU_3123368_0_0_11"/>
<keyword evidence="3" id="KW-1185">Reference proteome</keyword>
<reference evidence="2 3" key="1">
    <citation type="journal article" date="2014" name="Genome Announc.">
        <title>Draft Genome Sequence of Streptomyces roseochromogenes subsp. oscitans DS 12.976, Producer of the Aminocoumarin Antibiotic Clorobiocin.</title>
        <authorList>
            <person name="Ruckert C."/>
            <person name="Kalinowski J."/>
            <person name="Heide L."/>
            <person name="Apel A.K."/>
        </authorList>
    </citation>
    <scope>NUCLEOTIDE SEQUENCE [LARGE SCALE GENOMIC DNA]</scope>
    <source>
        <strain evidence="2 3">DS 12.976</strain>
    </source>
</reference>
<proteinExistence type="predicted"/>
<evidence type="ECO:0000313" key="2">
    <source>
        <dbReference type="EMBL" id="EST20895.1"/>
    </source>
</evidence>
<dbReference type="AlphaFoldDB" id="V6JLW7"/>
<gene>
    <name evidence="2" type="ORF">M878_38390</name>
</gene>
<dbReference type="EMBL" id="AWQX01000340">
    <property type="protein sequence ID" value="EST20895.1"/>
    <property type="molecule type" value="Genomic_DNA"/>
</dbReference>
<feature type="compositionally biased region" description="Basic and acidic residues" evidence="1">
    <location>
        <begin position="1"/>
        <end position="11"/>
    </location>
</feature>
<name>V6JLW7_STRRC</name>